<proteinExistence type="predicted"/>
<keyword evidence="3" id="KW-1185">Reference proteome</keyword>
<protein>
    <submittedName>
        <fullName evidence="2">Uncharacterized protein</fullName>
    </submittedName>
</protein>
<comment type="caution">
    <text evidence="2">The sequence shown here is derived from an EMBL/GenBank/DDBJ whole genome shotgun (WGS) entry which is preliminary data.</text>
</comment>
<feature type="signal peptide" evidence="1">
    <location>
        <begin position="1"/>
        <end position="21"/>
    </location>
</feature>
<evidence type="ECO:0000313" key="2">
    <source>
        <dbReference type="EMBL" id="KAJ1641920.1"/>
    </source>
</evidence>
<dbReference type="AlphaFoldDB" id="A0A9W8CGY2"/>
<evidence type="ECO:0000256" key="1">
    <source>
        <dbReference type="SAM" id="SignalP"/>
    </source>
</evidence>
<sequence length="118" mass="13580">MFKGTFSLALLLAIAAIGASAEPGHASVHRPDNALSNQSVAKLAASLKLITPMEIVTQYHSDNLLNHFDSHYYWINHQYQNYSGDFLDQFNSYHNQINNDHSYDHSYNLLYHFNSHYY</sequence>
<accession>A0A9W8CGY2</accession>
<feature type="chain" id="PRO_5040843364" evidence="1">
    <location>
        <begin position="22"/>
        <end position="118"/>
    </location>
</feature>
<gene>
    <name evidence="2" type="ORF">LPJ64_006179</name>
</gene>
<organism evidence="2 3">
    <name type="scientific">Coemansia asiatica</name>
    <dbReference type="NCBI Taxonomy" id="1052880"/>
    <lineage>
        <taxon>Eukaryota</taxon>
        <taxon>Fungi</taxon>
        <taxon>Fungi incertae sedis</taxon>
        <taxon>Zoopagomycota</taxon>
        <taxon>Kickxellomycotina</taxon>
        <taxon>Kickxellomycetes</taxon>
        <taxon>Kickxellales</taxon>
        <taxon>Kickxellaceae</taxon>
        <taxon>Coemansia</taxon>
    </lineage>
</organism>
<evidence type="ECO:0000313" key="3">
    <source>
        <dbReference type="Proteomes" id="UP001145021"/>
    </source>
</evidence>
<dbReference type="EMBL" id="JANBOH010000552">
    <property type="protein sequence ID" value="KAJ1641920.1"/>
    <property type="molecule type" value="Genomic_DNA"/>
</dbReference>
<keyword evidence="1" id="KW-0732">Signal</keyword>
<reference evidence="2" key="1">
    <citation type="submission" date="2022-07" db="EMBL/GenBank/DDBJ databases">
        <title>Phylogenomic reconstructions and comparative analyses of Kickxellomycotina fungi.</title>
        <authorList>
            <person name="Reynolds N.K."/>
            <person name="Stajich J.E."/>
            <person name="Barry K."/>
            <person name="Grigoriev I.V."/>
            <person name="Crous P."/>
            <person name="Smith M.E."/>
        </authorList>
    </citation>
    <scope>NUCLEOTIDE SEQUENCE</scope>
    <source>
        <strain evidence="2">NBRC 105413</strain>
    </source>
</reference>
<name>A0A9W8CGY2_9FUNG</name>
<dbReference type="Proteomes" id="UP001145021">
    <property type="component" value="Unassembled WGS sequence"/>
</dbReference>